<evidence type="ECO:0000256" key="4">
    <source>
        <dbReference type="PROSITE-ProRule" id="PRU00335"/>
    </source>
</evidence>
<gene>
    <name evidence="7" type="ORF">GCM10007888_37990</name>
    <name evidence="6" type="ORF">MOX02_36410</name>
</gene>
<reference evidence="6 8" key="3">
    <citation type="submission" date="2019-07" db="EMBL/GenBank/DDBJ databases">
        <title>Whole genome shotgun sequence of Methylobacterium oxalidis NBRC 107715.</title>
        <authorList>
            <person name="Hosoyama A."/>
            <person name="Uohara A."/>
            <person name="Ohji S."/>
            <person name="Ichikawa N."/>
        </authorList>
    </citation>
    <scope>NUCLEOTIDE SEQUENCE [LARGE SCALE GENOMIC DNA]</scope>
    <source>
        <strain evidence="6 8">NBRC 107715</strain>
    </source>
</reference>
<accession>A0A512J6P0</accession>
<evidence type="ECO:0000313" key="7">
    <source>
        <dbReference type="EMBL" id="GLS65417.1"/>
    </source>
</evidence>
<reference evidence="7" key="1">
    <citation type="journal article" date="2014" name="Int. J. Syst. Evol. Microbiol.">
        <title>Complete genome of a new Firmicutes species belonging to the dominant human colonic microbiota ('Ruminococcus bicirculans') reveals two chromosomes and a selective capacity to utilize plant glucans.</title>
        <authorList>
            <consortium name="NISC Comparative Sequencing Program"/>
            <person name="Wegmann U."/>
            <person name="Louis P."/>
            <person name="Goesmann A."/>
            <person name="Henrissat B."/>
            <person name="Duncan S.H."/>
            <person name="Flint H.J."/>
        </authorList>
    </citation>
    <scope>NUCLEOTIDE SEQUENCE</scope>
    <source>
        <strain evidence="7">NBRC 107715</strain>
    </source>
</reference>
<comment type="caution">
    <text evidence="6">The sequence shown here is derived from an EMBL/GenBank/DDBJ whole genome shotgun (WGS) entry which is preliminary data.</text>
</comment>
<dbReference type="SUPFAM" id="SSF48498">
    <property type="entry name" value="Tetracyclin repressor-like, C-terminal domain"/>
    <property type="match status" value="1"/>
</dbReference>
<dbReference type="Gene3D" id="1.10.10.60">
    <property type="entry name" value="Homeodomain-like"/>
    <property type="match status" value="1"/>
</dbReference>
<dbReference type="InterPro" id="IPR011075">
    <property type="entry name" value="TetR_C"/>
</dbReference>
<dbReference type="InterPro" id="IPR036271">
    <property type="entry name" value="Tet_transcr_reg_TetR-rel_C_sf"/>
</dbReference>
<dbReference type="RefSeq" id="WP_147027153.1">
    <property type="nucleotide sequence ID" value="NZ_BJZU01000073.1"/>
</dbReference>
<dbReference type="OrthoDB" id="9795242at2"/>
<proteinExistence type="predicted"/>
<evidence type="ECO:0000313" key="6">
    <source>
        <dbReference type="EMBL" id="GEP05603.1"/>
    </source>
</evidence>
<dbReference type="Pfam" id="PF00440">
    <property type="entry name" value="TetR_N"/>
    <property type="match status" value="1"/>
</dbReference>
<dbReference type="SUPFAM" id="SSF46689">
    <property type="entry name" value="Homeodomain-like"/>
    <property type="match status" value="1"/>
</dbReference>
<dbReference type="AlphaFoldDB" id="A0A512J6P0"/>
<dbReference type="PANTHER" id="PTHR47506:SF1">
    <property type="entry name" value="HTH-TYPE TRANSCRIPTIONAL REGULATOR YJDC"/>
    <property type="match status" value="1"/>
</dbReference>
<reference evidence="9" key="2">
    <citation type="journal article" date="2019" name="Int. J. Syst. Evol. Microbiol.">
        <title>The Global Catalogue of Microorganisms (GCM) 10K type strain sequencing project: providing services to taxonomists for standard genome sequencing and annotation.</title>
        <authorList>
            <consortium name="The Broad Institute Genomics Platform"/>
            <consortium name="The Broad Institute Genome Sequencing Center for Infectious Disease"/>
            <person name="Wu L."/>
            <person name="Ma J."/>
        </authorList>
    </citation>
    <scope>NUCLEOTIDE SEQUENCE [LARGE SCALE GENOMIC DNA]</scope>
    <source>
        <strain evidence="9">NBRC 107715</strain>
    </source>
</reference>
<dbReference type="EMBL" id="BJZU01000073">
    <property type="protein sequence ID" value="GEP05603.1"/>
    <property type="molecule type" value="Genomic_DNA"/>
</dbReference>
<reference evidence="7" key="4">
    <citation type="submission" date="2023-01" db="EMBL/GenBank/DDBJ databases">
        <title>Draft genome sequence of Methylobacterium oxalidis strain NBRC 107715.</title>
        <authorList>
            <person name="Sun Q."/>
            <person name="Mori K."/>
        </authorList>
    </citation>
    <scope>NUCLEOTIDE SEQUENCE</scope>
    <source>
        <strain evidence="7">NBRC 107715</strain>
    </source>
</reference>
<protein>
    <submittedName>
        <fullName evidence="6">TetR family transcriptional regulator</fullName>
    </submittedName>
</protein>
<evidence type="ECO:0000313" key="9">
    <source>
        <dbReference type="Proteomes" id="UP001156856"/>
    </source>
</evidence>
<keyword evidence="9" id="KW-1185">Reference proteome</keyword>
<dbReference type="GO" id="GO:0003677">
    <property type="term" value="F:DNA binding"/>
    <property type="evidence" value="ECO:0007669"/>
    <property type="project" value="UniProtKB-UniRule"/>
</dbReference>
<keyword evidence="1" id="KW-0805">Transcription regulation</keyword>
<evidence type="ECO:0000313" key="8">
    <source>
        <dbReference type="Proteomes" id="UP000321960"/>
    </source>
</evidence>
<dbReference type="InterPro" id="IPR001647">
    <property type="entry name" value="HTH_TetR"/>
</dbReference>
<evidence type="ECO:0000256" key="2">
    <source>
        <dbReference type="ARBA" id="ARBA00023125"/>
    </source>
</evidence>
<organism evidence="6 8">
    <name type="scientific">Methylobacterium oxalidis</name>
    <dbReference type="NCBI Taxonomy" id="944322"/>
    <lineage>
        <taxon>Bacteria</taxon>
        <taxon>Pseudomonadati</taxon>
        <taxon>Pseudomonadota</taxon>
        <taxon>Alphaproteobacteria</taxon>
        <taxon>Hyphomicrobiales</taxon>
        <taxon>Methylobacteriaceae</taxon>
        <taxon>Methylobacterium</taxon>
    </lineage>
</organism>
<name>A0A512J6P0_9HYPH</name>
<dbReference type="PANTHER" id="PTHR47506">
    <property type="entry name" value="TRANSCRIPTIONAL REGULATORY PROTEIN"/>
    <property type="match status" value="1"/>
</dbReference>
<feature type="DNA-binding region" description="H-T-H motif" evidence="4">
    <location>
        <begin position="29"/>
        <end position="48"/>
    </location>
</feature>
<dbReference type="Proteomes" id="UP000321960">
    <property type="component" value="Unassembled WGS sequence"/>
</dbReference>
<evidence type="ECO:0000256" key="1">
    <source>
        <dbReference type="ARBA" id="ARBA00023015"/>
    </source>
</evidence>
<dbReference type="Gene3D" id="1.10.357.10">
    <property type="entry name" value="Tetracycline Repressor, domain 2"/>
    <property type="match status" value="1"/>
</dbReference>
<evidence type="ECO:0000259" key="5">
    <source>
        <dbReference type="PROSITE" id="PS50977"/>
    </source>
</evidence>
<keyword evidence="3" id="KW-0804">Transcription</keyword>
<evidence type="ECO:0000256" key="3">
    <source>
        <dbReference type="ARBA" id="ARBA00023163"/>
    </source>
</evidence>
<keyword evidence="2 4" id="KW-0238">DNA-binding</keyword>
<dbReference type="Proteomes" id="UP001156856">
    <property type="component" value="Unassembled WGS sequence"/>
</dbReference>
<dbReference type="Pfam" id="PF16925">
    <property type="entry name" value="TetR_C_13"/>
    <property type="match status" value="1"/>
</dbReference>
<sequence length="193" mass="21439">MPWEKQFNREEALDKAMQAFWSRGYSATSMQDLVNAMGINRGSLYATFGDKHALFLAALRMFDEQVRARLLANLTAEHSPREAICELFRIFQHEAAQPNGNRGCLLTNSALELSAHDPEVAKIVSEAQRQIEGFFQSRIEAGREAGEIPAGRPAPELARGFLASLLGLMVLIRSRPEEGLLASVVDEALSRIR</sequence>
<feature type="domain" description="HTH tetR-type" evidence="5">
    <location>
        <begin position="6"/>
        <end position="66"/>
    </location>
</feature>
<dbReference type="EMBL" id="BSPK01000072">
    <property type="protein sequence ID" value="GLS65417.1"/>
    <property type="molecule type" value="Genomic_DNA"/>
</dbReference>
<dbReference type="PROSITE" id="PS50977">
    <property type="entry name" value="HTH_TETR_2"/>
    <property type="match status" value="1"/>
</dbReference>
<dbReference type="InterPro" id="IPR009057">
    <property type="entry name" value="Homeodomain-like_sf"/>
</dbReference>